<organism evidence="2 3">
    <name type="scientific">Roridomyces roridus</name>
    <dbReference type="NCBI Taxonomy" id="1738132"/>
    <lineage>
        <taxon>Eukaryota</taxon>
        <taxon>Fungi</taxon>
        <taxon>Dikarya</taxon>
        <taxon>Basidiomycota</taxon>
        <taxon>Agaricomycotina</taxon>
        <taxon>Agaricomycetes</taxon>
        <taxon>Agaricomycetidae</taxon>
        <taxon>Agaricales</taxon>
        <taxon>Marasmiineae</taxon>
        <taxon>Mycenaceae</taxon>
        <taxon>Roridomyces</taxon>
    </lineage>
</organism>
<feature type="transmembrane region" description="Helical" evidence="1">
    <location>
        <begin position="59"/>
        <end position="79"/>
    </location>
</feature>
<dbReference type="EMBL" id="JARKIF010000018">
    <property type="protein sequence ID" value="KAJ7619689.1"/>
    <property type="molecule type" value="Genomic_DNA"/>
</dbReference>
<sequence>MNSTPNILNPLTPKALLPPDIAAQIQIADYMFVGALAAFIWDVLCNASTDYRLFKGFKLSLGSAAYILARIVSFSYLFVSTMFQTYPIGFCARFFLAANIFYALSVTFNASLILLRGIAVFRRDPLFIGLFIFLWLGVIAGAVTVPIADKGANLGPLKYCVNTSSKPYMGAAGVTPVAHDTIIFLVISWRLFQNSHTDTVAGESHLNMKGAVSFFTGSKLPRFSRALLHDGQVYYLVTVACNLLTLIMFYNSDIQVTYRVMFTGGNVMLSNVMASRVWRHTKFGFKARGGTEFSSGTHSAVIAAPGPGRNPRAALSSGRPEHGIEIFHMKSTVLDIDEASVDNCKNETTFTHAGDAVDLAV</sequence>
<evidence type="ECO:0000313" key="3">
    <source>
        <dbReference type="Proteomes" id="UP001221142"/>
    </source>
</evidence>
<feature type="transmembrane region" description="Helical" evidence="1">
    <location>
        <begin position="256"/>
        <end position="278"/>
    </location>
</feature>
<feature type="transmembrane region" description="Helical" evidence="1">
    <location>
        <begin position="127"/>
        <end position="148"/>
    </location>
</feature>
<keyword evidence="1" id="KW-0472">Membrane</keyword>
<feature type="transmembrane region" description="Helical" evidence="1">
    <location>
        <begin position="94"/>
        <end position="115"/>
    </location>
</feature>
<keyword evidence="1" id="KW-0812">Transmembrane</keyword>
<protein>
    <submittedName>
        <fullName evidence="2">Uncharacterized protein</fullName>
    </submittedName>
</protein>
<evidence type="ECO:0000256" key="1">
    <source>
        <dbReference type="SAM" id="Phobius"/>
    </source>
</evidence>
<dbReference type="Proteomes" id="UP001221142">
    <property type="component" value="Unassembled WGS sequence"/>
</dbReference>
<feature type="transmembrane region" description="Helical" evidence="1">
    <location>
        <begin position="233"/>
        <end position="250"/>
    </location>
</feature>
<comment type="caution">
    <text evidence="2">The sequence shown here is derived from an EMBL/GenBank/DDBJ whole genome shotgun (WGS) entry which is preliminary data.</text>
</comment>
<dbReference type="AlphaFoldDB" id="A0AAD7BG00"/>
<reference evidence="2" key="1">
    <citation type="submission" date="2023-03" db="EMBL/GenBank/DDBJ databases">
        <title>Massive genome expansion in bonnet fungi (Mycena s.s.) driven by repeated elements and novel gene families across ecological guilds.</title>
        <authorList>
            <consortium name="Lawrence Berkeley National Laboratory"/>
            <person name="Harder C.B."/>
            <person name="Miyauchi S."/>
            <person name="Viragh M."/>
            <person name="Kuo A."/>
            <person name="Thoen E."/>
            <person name="Andreopoulos B."/>
            <person name="Lu D."/>
            <person name="Skrede I."/>
            <person name="Drula E."/>
            <person name="Henrissat B."/>
            <person name="Morin E."/>
            <person name="Kohler A."/>
            <person name="Barry K."/>
            <person name="LaButti K."/>
            <person name="Morin E."/>
            <person name="Salamov A."/>
            <person name="Lipzen A."/>
            <person name="Mereny Z."/>
            <person name="Hegedus B."/>
            <person name="Baldrian P."/>
            <person name="Stursova M."/>
            <person name="Weitz H."/>
            <person name="Taylor A."/>
            <person name="Grigoriev I.V."/>
            <person name="Nagy L.G."/>
            <person name="Martin F."/>
            <person name="Kauserud H."/>
        </authorList>
    </citation>
    <scope>NUCLEOTIDE SEQUENCE</scope>
    <source>
        <strain evidence="2">9284</strain>
    </source>
</reference>
<keyword evidence="1" id="KW-1133">Transmembrane helix</keyword>
<keyword evidence="3" id="KW-1185">Reference proteome</keyword>
<proteinExistence type="predicted"/>
<evidence type="ECO:0000313" key="2">
    <source>
        <dbReference type="EMBL" id="KAJ7619689.1"/>
    </source>
</evidence>
<accession>A0AAD7BG00</accession>
<gene>
    <name evidence="2" type="ORF">FB45DRAFT_755312</name>
</gene>
<name>A0AAD7BG00_9AGAR</name>
<feature type="transmembrane region" description="Helical" evidence="1">
    <location>
        <begin position="27"/>
        <end position="47"/>
    </location>
</feature>
<feature type="transmembrane region" description="Helical" evidence="1">
    <location>
        <begin position="168"/>
        <end position="187"/>
    </location>
</feature>